<comment type="caution">
    <text evidence="1">The sequence shown here is derived from an EMBL/GenBank/DDBJ whole genome shotgun (WGS) entry which is preliminary data.</text>
</comment>
<name>A0A3A8PC65_9BACT</name>
<keyword evidence="2" id="KW-1185">Reference proteome</keyword>
<organism evidence="1 2">
    <name type="scientific">Corallococcus llansteffanensis</name>
    <dbReference type="NCBI Taxonomy" id="2316731"/>
    <lineage>
        <taxon>Bacteria</taxon>
        <taxon>Pseudomonadati</taxon>
        <taxon>Myxococcota</taxon>
        <taxon>Myxococcia</taxon>
        <taxon>Myxococcales</taxon>
        <taxon>Cystobacterineae</taxon>
        <taxon>Myxococcaceae</taxon>
        <taxon>Corallococcus</taxon>
    </lineage>
</organism>
<evidence type="ECO:0000313" key="1">
    <source>
        <dbReference type="EMBL" id="RKH52171.1"/>
    </source>
</evidence>
<protein>
    <submittedName>
        <fullName evidence="1">Acyltransferase</fullName>
    </submittedName>
</protein>
<dbReference type="GO" id="GO:0016746">
    <property type="term" value="F:acyltransferase activity"/>
    <property type="evidence" value="ECO:0007669"/>
    <property type="project" value="UniProtKB-KW"/>
</dbReference>
<dbReference type="Proteomes" id="UP000272888">
    <property type="component" value="Unassembled WGS sequence"/>
</dbReference>
<feature type="non-terminal residue" evidence="1">
    <location>
        <position position="1"/>
    </location>
</feature>
<reference evidence="2" key="1">
    <citation type="submission" date="2018-09" db="EMBL/GenBank/DDBJ databases">
        <authorList>
            <person name="Livingstone P.G."/>
            <person name="Whitworth D.E."/>
        </authorList>
    </citation>
    <scope>NUCLEOTIDE SEQUENCE [LARGE SCALE GENOMIC DNA]</scope>
    <source>
        <strain evidence="2">CA051B</strain>
    </source>
</reference>
<accession>A0A3A8PC65</accession>
<dbReference type="EMBL" id="RAWB01000364">
    <property type="protein sequence ID" value="RKH52171.1"/>
    <property type="molecule type" value="Genomic_DNA"/>
</dbReference>
<keyword evidence="1" id="KW-0012">Acyltransferase</keyword>
<dbReference type="AlphaFoldDB" id="A0A3A8PC65"/>
<evidence type="ECO:0000313" key="2">
    <source>
        <dbReference type="Proteomes" id="UP000272888"/>
    </source>
</evidence>
<gene>
    <name evidence="1" type="ORF">D7V93_28300</name>
</gene>
<sequence length="71" mass="8245">LALFTLYFAERWGVIRHDLEMFFTLGSRHRLKARLLAEGERLATEVERLADEYRPKLQPKLEPPGPAPVAR</sequence>
<keyword evidence="1" id="KW-0808">Transferase</keyword>
<proteinExistence type="predicted"/>